<dbReference type="Pfam" id="PF13450">
    <property type="entry name" value="NAD_binding_8"/>
    <property type="match status" value="1"/>
</dbReference>
<dbReference type="Proteomes" id="UP000655751">
    <property type="component" value="Unassembled WGS sequence"/>
</dbReference>
<dbReference type="RefSeq" id="WP_196150179.1">
    <property type="nucleotide sequence ID" value="NZ_JADMLG010000006.1"/>
</dbReference>
<gene>
    <name evidence="1" type="ORF">IT779_16380</name>
</gene>
<comment type="caution">
    <text evidence="1">The sequence shown here is derived from an EMBL/GenBank/DDBJ whole genome shotgun (WGS) entry which is preliminary data.</text>
</comment>
<dbReference type="AlphaFoldDB" id="A0A931IAH4"/>
<evidence type="ECO:0000313" key="2">
    <source>
        <dbReference type="Proteomes" id="UP000655751"/>
    </source>
</evidence>
<dbReference type="SUPFAM" id="SSF51905">
    <property type="entry name" value="FAD/NAD(P)-binding domain"/>
    <property type="match status" value="1"/>
</dbReference>
<protein>
    <submittedName>
        <fullName evidence="1">NAD(P)/FAD-dependent oxidoreductase</fullName>
    </submittedName>
</protein>
<dbReference type="EMBL" id="JADMLG010000006">
    <property type="protein sequence ID" value="MBH0777854.1"/>
    <property type="molecule type" value="Genomic_DNA"/>
</dbReference>
<dbReference type="PRINTS" id="PR00419">
    <property type="entry name" value="ADXRDTASE"/>
</dbReference>
<proteinExistence type="predicted"/>
<keyword evidence="2" id="KW-1185">Reference proteome</keyword>
<dbReference type="Gene3D" id="3.50.50.60">
    <property type="entry name" value="FAD/NAD(P)-binding domain"/>
    <property type="match status" value="2"/>
</dbReference>
<dbReference type="InterPro" id="IPR036188">
    <property type="entry name" value="FAD/NAD-bd_sf"/>
</dbReference>
<sequence>MDADNAHRDIRIAVIGAGFGGLCAAMKLDERGYRNLTVYDRAPDVGGTWQANTYPGAACDAPSHLYSYSFDQDVDWSYRFAHGPEIQRYLGRCADRAGLRHRIRTDTEVTRADWDGGEWALTLGDGSVERADVLIPALGHLCVPVYPPLPGRADFAGDVFHTARWNHDVDLRGKSVAVIGTGSSAIQTIPAIADTVGKLTVFQRTAPYVMYKLDAPYTERTHRFYRRFGFARKFARGAIWGYFEFFNYAFWRFPGAMALLRRVHGRQLRKRVSDPALRAALTPDYAIGCKRILLSSDYYATLNRPDVDLVTEPITAITPKGVATATGTHEVDVIVFATGFETSEFLSSIEIGGRDGKTLREQWSERAAAYLGLAVPNFPNMFLIWGPNTNLGAGSIVSMIETQAEHIVRAVERIAESPGTTVEVTTEAYDAFLGEIRAREPKTIWAGCDNWYRDEHGNDIHNWPGSMRDYRNRTRRALTPHYRVTAPTATESHSASGSDVG</sequence>
<organism evidence="1 2">
    <name type="scientific">Nocardia bovistercoris</name>
    <dbReference type="NCBI Taxonomy" id="2785916"/>
    <lineage>
        <taxon>Bacteria</taxon>
        <taxon>Bacillati</taxon>
        <taxon>Actinomycetota</taxon>
        <taxon>Actinomycetes</taxon>
        <taxon>Mycobacteriales</taxon>
        <taxon>Nocardiaceae</taxon>
        <taxon>Nocardia</taxon>
    </lineage>
</organism>
<dbReference type="PANTHER" id="PTHR42877:SF4">
    <property type="entry name" value="FAD_NAD(P)-BINDING DOMAIN-CONTAINING PROTEIN-RELATED"/>
    <property type="match status" value="1"/>
</dbReference>
<reference evidence="1" key="1">
    <citation type="submission" date="2020-11" db="EMBL/GenBank/DDBJ databases">
        <title>Nocardia NEAU-351.nov., a novel actinomycete isolated from the cow dung.</title>
        <authorList>
            <person name="Zhang X."/>
        </authorList>
    </citation>
    <scope>NUCLEOTIDE SEQUENCE</scope>
    <source>
        <strain evidence="1">NEAU-351</strain>
    </source>
</reference>
<dbReference type="PANTHER" id="PTHR42877">
    <property type="entry name" value="L-ORNITHINE N(5)-MONOOXYGENASE-RELATED"/>
    <property type="match status" value="1"/>
</dbReference>
<name>A0A931IAH4_9NOCA</name>
<evidence type="ECO:0000313" key="1">
    <source>
        <dbReference type="EMBL" id="MBH0777854.1"/>
    </source>
</evidence>
<accession>A0A931IAH4</accession>
<dbReference type="InterPro" id="IPR051209">
    <property type="entry name" value="FAD-bind_Monooxygenase_sf"/>
</dbReference>